<organism evidence="5 6">
    <name type="scientific">Microbacterium faecale</name>
    <dbReference type="NCBI Taxonomy" id="1804630"/>
    <lineage>
        <taxon>Bacteria</taxon>
        <taxon>Bacillati</taxon>
        <taxon>Actinomycetota</taxon>
        <taxon>Actinomycetes</taxon>
        <taxon>Micrococcales</taxon>
        <taxon>Microbacteriaceae</taxon>
        <taxon>Microbacterium</taxon>
    </lineage>
</organism>
<dbReference type="InterPro" id="IPR000073">
    <property type="entry name" value="AB_hydrolase_1"/>
</dbReference>
<feature type="transmembrane region" description="Helical" evidence="3">
    <location>
        <begin position="15"/>
        <end position="41"/>
    </location>
</feature>
<evidence type="ECO:0000256" key="2">
    <source>
        <dbReference type="ARBA" id="ARBA00038115"/>
    </source>
</evidence>
<evidence type="ECO:0000313" key="6">
    <source>
        <dbReference type="Proteomes" id="UP000633205"/>
    </source>
</evidence>
<keyword evidence="6" id="KW-1185">Reference proteome</keyword>
<keyword evidence="3" id="KW-0472">Membrane</keyword>
<dbReference type="PANTHER" id="PTHR22946">
    <property type="entry name" value="DIENELACTONE HYDROLASE DOMAIN-CONTAINING PROTEIN-RELATED"/>
    <property type="match status" value="1"/>
</dbReference>
<proteinExistence type="inferred from homology"/>
<keyword evidence="1" id="KW-0378">Hydrolase</keyword>
<evidence type="ECO:0000313" key="5">
    <source>
        <dbReference type="EMBL" id="GGD37696.1"/>
    </source>
</evidence>
<reference evidence="5" key="2">
    <citation type="submission" date="2020-09" db="EMBL/GenBank/DDBJ databases">
        <authorList>
            <person name="Sun Q."/>
            <person name="Zhou Y."/>
        </authorList>
    </citation>
    <scope>NUCLEOTIDE SEQUENCE</scope>
    <source>
        <strain evidence="5">CGMCC 1.15152</strain>
    </source>
</reference>
<feature type="domain" description="AB hydrolase-1" evidence="4">
    <location>
        <begin position="169"/>
        <end position="372"/>
    </location>
</feature>
<dbReference type="GO" id="GO:0052689">
    <property type="term" value="F:carboxylic ester hydrolase activity"/>
    <property type="evidence" value="ECO:0007669"/>
    <property type="project" value="UniProtKB-ARBA"/>
</dbReference>
<dbReference type="EMBL" id="BMHO01000001">
    <property type="protein sequence ID" value="GGD37696.1"/>
    <property type="molecule type" value="Genomic_DNA"/>
</dbReference>
<evidence type="ECO:0000259" key="4">
    <source>
        <dbReference type="Pfam" id="PF12697"/>
    </source>
</evidence>
<protein>
    <recommendedName>
        <fullName evidence="4">AB hydrolase-1 domain-containing protein</fullName>
    </recommendedName>
</protein>
<sequence>MVTEPRRAAREGARFLGLAGLAAGIGAGIVVGGTAAAFAVARKAVTPLTRRIADTEIVAIDRAAQTITLSRTPDTVLPGRYGLFINGSRGYLKLGSVLSSTETTVTRKLLSHVGAGTRIGRAATFSGWYFSHPSELHIPYDAVSIRTPVGGCPAWLFPAKEGGERSTWVIAVHGRGTTRSEVLRAVPVFRDAGVTSLAVSYRNDGDAPRSMSGRYGLGATEWADVEAAIAFAIDRGARRIVLMGWSMGGAIVLQTVLRTAYADRIDSVILDSPVVDWRSVLDFHARGLRVPPPVTQIALRQLSMPSWSRVVRAGEGISLNDLDIVRRAGELTHPMLVLHSDDDGFVPSGASHGLADARPDLVTLITYTEARHTKLWNYDEQRWRDYLQGWLRERGLGQVV</sequence>
<dbReference type="SUPFAM" id="SSF53474">
    <property type="entry name" value="alpha/beta-Hydrolases"/>
    <property type="match status" value="1"/>
</dbReference>
<dbReference type="Proteomes" id="UP000633205">
    <property type="component" value="Unassembled WGS sequence"/>
</dbReference>
<dbReference type="RefSeq" id="WP_229731056.1">
    <property type="nucleotide sequence ID" value="NZ_BMHO01000001.1"/>
</dbReference>
<dbReference type="InterPro" id="IPR050261">
    <property type="entry name" value="FrsA_esterase"/>
</dbReference>
<gene>
    <name evidence="5" type="ORF">GCM10010915_18160</name>
</gene>
<comment type="caution">
    <text evidence="5">The sequence shown here is derived from an EMBL/GenBank/DDBJ whole genome shotgun (WGS) entry which is preliminary data.</text>
</comment>
<dbReference type="Gene3D" id="3.40.50.1820">
    <property type="entry name" value="alpha/beta hydrolase"/>
    <property type="match status" value="1"/>
</dbReference>
<evidence type="ECO:0000256" key="3">
    <source>
        <dbReference type="SAM" id="Phobius"/>
    </source>
</evidence>
<comment type="similarity">
    <text evidence="2">Belongs to the AB hydrolase superfamily. FUS2 hydrolase family.</text>
</comment>
<accession>A0A916YC04</accession>
<evidence type="ECO:0000256" key="1">
    <source>
        <dbReference type="ARBA" id="ARBA00022801"/>
    </source>
</evidence>
<keyword evidence="3" id="KW-1133">Transmembrane helix</keyword>
<dbReference type="PANTHER" id="PTHR22946:SF9">
    <property type="entry name" value="POLYKETIDE TRANSFERASE AF380"/>
    <property type="match status" value="1"/>
</dbReference>
<reference evidence="5" key="1">
    <citation type="journal article" date="2014" name="Int. J. Syst. Evol. Microbiol.">
        <title>Complete genome sequence of Corynebacterium casei LMG S-19264T (=DSM 44701T), isolated from a smear-ripened cheese.</title>
        <authorList>
            <consortium name="US DOE Joint Genome Institute (JGI-PGF)"/>
            <person name="Walter F."/>
            <person name="Albersmeier A."/>
            <person name="Kalinowski J."/>
            <person name="Ruckert C."/>
        </authorList>
    </citation>
    <scope>NUCLEOTIDE SEQUENCE</scope>
    <source>
        <strain evidence="5">CGMCC 1.15152</strain>
    </source>
</reference>
<name>A0A916YC04_9MICO</name>
<dbReference type="AlphaFoldDB" id="A0A916YC04"/>
<keyword evidence="3" id="KW-0812">Transmembrane</keyword>
<dbReference type="Pfam" id="PF12697">
    <property type="entry name" value="Abhydrolase_6"/>
    <property type="match status" value="1"/>
</dbReference>
<dbReference type="InterPro" id="IPR029058">
    <property type="entry name" value="AB_hydrolase_fold"/>
</dbReference>